<keyword evidence="1" id="KW-1133">Transmembrane helix</keyword>
<dbReference type="InParanoid" id="A0A1X2H239"/>
<protein>
    <submittedName>
        <fullName evidence="2">Uncharacterized protein</fullName>
    </submittedName>
</protein>
<proteinExistence type="predicted"/>
<evidence type="ECO:0000313" key="2">
    <source>
        <dbReference type="EMBL" id="ORY91863.1"/>
    </source>
</evidence>
<dbReference type="Proteomes" id="UP000242180">
    <property type="component" value="Unassembled WGS sequence"/>
</dbReference>
<dbReference type="AlphaFoldDB" id="A0A1X2H239"/>
<sequence length="120" mass="13479">MMCAASGCRSNSEEFRPCYRPYIRVTQSAQNYCILSCYIGIFSSLLLVTPSPLSPWFLLLLLDVSPEHTYMRRSTYQGAAAMCVWTTVVPHTHAYRFSKCLLTTSCIPLPCACQLIPVNT</sequence>
<evidence type="ECO:0000313" key="3">
    <source>
        <dbReference type="Proteomes" id="UP000242180"/>
    </source>
</evidence>
<accession>A0A1X2H239</accession>
<keyword evidence="1" id="KW-0472">Membrane</keyword>
<organism evidence="2 3">
    <name type="scientific">Syncephalastrum racemosum</name>
    <name type="common">Filamentous fungus</name>
    <dbReference type="NCBI Taxonomy" id="13706"/>
    <lineage>
        <taxon>Eukaryota</taxon>
        <taxon>Fungi</taxon>
        <taxon>Fungi incertae sedis</taxon>
        <taxon>Mucoromycota</taxon>
        <taxon>Mucoromycotina</taxon>
        <taxon>Mucoromycetes</taxon>
        <taxon>Mucorales</taxon>
        <taxon>Syncephalastraceae</taxon>
        <taxon>Syncephalastrum</taxon>
    </lineage>
</organism>
<keyword evidence="3" id="KW-1185">Reference proteome</keyword>
<gene>
    <name evidence="2" type="ORF">BCR43DRAFT_72979</name>
</gene>
<name>A0A1X2H239_SYNRA</name>
<comment type="caution">
    <text evidence="2">The sequence shown here is derived from an EMBL/GenBank/DDBJ whole genome shotgun (WGS) entry which is preliminary data.</text>
</comment>
<keyword evidence="1" id="KW-0812">Transmembrane</keyword>
<feature type="transmembrane region" description="Helical" evidence="1">
    <location>
        <begin position="38"/>
        <end position="62"/>
    </location>
</feature>
<dbReference type="EMBL" id="MCGN01000010">
    <property type="protein sequence ID" value="ORY91863.1"/>
    <property type="molecule type" value="Genomic_DNA"/>
</dbReference>
<evidence type="ECO:0000256" key="1">
    <source>
        <dbReference type="SAM" id="Phobius"/>
    </source>
</evidence>
<reference evidence="2 3" key="1">
    <citation type="submission" date="2016-07" db="EMBL/GenBank/DDBJ databases">
        <title>Pervasive Adenine N6-methylation of Active Genes in Fungi.</title>
        <authorList>
            <consortium name="DOE Joint Genome Institute"/>
            <person name="Mondo S.J."/>
            <person name="Dannebaum R.O."/>
            <person name="Kuo R.C."/>
            <person name="Labutti K."/>
            <person name="Haridas S."/>
            <person name="Kuo A."/>
            <person name="Salamov A."/>
            <person name="Ahrendt S.R."/>
            <person name="Lipzen A."/>
            <person name="Sullivan W."/>
            <person name="Andreopoulos W.B."/>
            <person name="Clum A."/>
            <person name="Lindquist E."/>
            <person name="Daum C."/>
            <person name="Ramamoorthy G.K."/>
            <person name="Gryganskyi A."/>
            <person name="Culley D."/>
            <person name="Magnuson J.K."/>
            <person name="James T.Y."/>
            <person name="O'Malley M.A."/>
            <person name="Stajich J.E."/>
            <person name="Spatafora J.W."/>
            <person name="Visel A."/>
            <person name="Grigoriev I.V."/>
        </authorList>
    </citation>
    <scope>NUCLEOTIDE SEQUENCE [LARGE SCALE GENOMIC DNA]</scope>
    <source>
        <strain evidence="2 3">NRRL 2496</strain>
    </source>
</reference>